<dbReference type="AlphaFoldDB" id="A0A366ENI0"/>
<dbReference type="RefSeq" id="WP_425376097.1">
    <property type="nucleotide sequence ID" value="NZ_QNRK01000047.1"/>
</dbReference>
<dbReference type="EMBL" id="QNRK01000047">
    <property type="protein sequence ID" value="RBP03049.1"/>
    <property type="molecule type" value="Genomic_DNA"/>
</dbReference>
<evidence type="ECO:0000313" key="2">
    <source>
        <dbReference type="Proteomes" id="UP000253529"/>
    </source>
</evidence>
<evidence type="ECO:0000313" key="1">
    <source>
        <dbReference type="EMBL" id="RBP03049.1"/>
    </source>
</evidence>
<reference evidence="1 2" key="1">
    <citation type="submission" date="2018-06" db="EMBL/GenBank/DDBJ databases">
        <title>Genomic Encyclopedia of Type Strains, Phase IV (KMG-IV): sequencing the most valuable type-strain genomes for metagenomic binning, comparative biology and taxonomic classification.</title>
        <authorList>
            <person name="Goeker M."/>
        </authorList>
    </citation>
    <scope>NUCLEOTIDE SEQUENCE [LARGE SCALE GENOMIC DNA]</scope>
    <source>
        <strain evidence="1 2">DSM 24875</strain>
    </source>
</reference>
<keyword evidence="2" id="KW-1185">Reference proteome</keyword>
<proteinExistence type="predicted"/>
<protein>
    <recommendedName>
        <fullName evidence="3">Transposase</fullName>
    </recommendedName>
</protein>
<dbReference type="Gene3D" id="1.10.10.10">
    <property type="entry name" value="Winged helix-like DNA-binding domain superfamily/Winged helix DNA-binding domain"/>
    <property type="match status" value="1"/>
</dbReference>
<comment type="caution">
    <text evidence="1">The sequence shown here is derived from an EMBL/GenBank/DDBJ whole genome shotgun (WGS) entry which is preliminary data.</text>
</comment>
<organism evidence="1 2">
    <name type="scientific">Roseiarcus fermentans</name>
    <dbReference type="NCBI Taxonomy" id="1473586"/>
    <lineage>
        <taxon>Bacteria</taxon>
        <taxon>Pseudomonadati</taxon>
        <taxon>Pseudomonadota</taxon>
        <taxon>Alphaproteobacteria</taxon>
        <taxon>Hyphomicrobiales</taxon>
        <taxon>Roseiarcaceae</taxon>
        <taxon>Roseiarcus</taxon>
    </lineage>
</organism>
<accession>A0A366ENI0</accession>
<name>A0A366ENI0_9HYPH</name>
<evidence type="ECO:0008006" key="3">
    <source>
        <dbReference type="Google" id="ProtNLM"/>
    </source>
</evidence>
<dbReference type="InterPro" id="IPR036388">
    <property type="entry name" value="WH-like_DNA-bd_sf"/>
</dbReference>
<gene>
    <name evidence="1" type="ORF">DFR50_14721</name>
</gene>
<dbReference type="PROSITE" id="PS51257">
    <property type="entry name" value="PROKAR_LIPOPROTEIN"/>
    <property type="match status" value="1"/>
</dbReference>
<dbReference type="Proteomes" id="UP000253529">
    <property type="component" value="Unassembled WGS sequence"/>
</dbReference>
<sequence>MALEREAERASRWAALSSISTTIGCTAKTLRLWMKRADRGG</sequence>